<accession>A0A6I1EVQ8</accession>
<evidence type="ECO:0000313" key="2">
    <source>
        <dbReference type="EMBL" id="KAB7655110.1"/>
    </source>
</evidence>
<dbReference type="InterPro" id="IPR036163">
    <property type="entry name" value="HMA_dom_sf"/>
</dbReference>
<proteinExistence type="predicted"/>
<feature type="compositionally biased region" description="Low complexity" evidence="1">
    <location>
        <begin position="93"/>
        <end position="106"/>
    </location>
</feature>
<gene>
    <name evidence="2" type="ORF">GBM95_09810</name>
</gene>
<dbReference type="OrthoDB" id="9155112at2"/>
<dbReference type="GO" id="GO:0046872">
    <property type="term" value="F:metal ion binding"/>
    <property type="evidence" value="ECO:0007669"/>
    <property type="project" value="InterPro"/>
</dbReference>
<protein>
    <submittedName>
        <fullName evidence="2">Uncharacterized protein</fullName>
    </submittedName>
</protein>
<evidence type="ECO:0000256" key="1">
    <source>
        <dbReference type="SAM" id="MobiDB-lite"/>
    </source>
</evidence>
<feature type="region of interest" description="Disordered" evidence="1">
    <location>
        <begin position="86"/>
        <end position="106"/>
    </location>
</feature>
<dbReference type="Proteomes" id="UP000430564">
    <property type="component" value="Unassembled WGS sequence"/>
</dbReference>
<name>A0A6I1EVQ8_9BURK</name>
<dbReference type="EMBL" id="WEHX01000090">
    <property type="protein sequence ID" value="KAB7655110.1"/>
    <property type="molecule type" value="Genomic_DNA"/>
</dbReference>
<sequence length="206" mass="21539">MLDPRTFVRSVTHGRARIRHASLKGLSADEAKVIADMVEGFDGITSVSINPRVGSLLVTWDESQTNAEALLQAAAFFLPEDASDAQAEVSDEGAAPEGVAQAAPAAGAQAPQKKCLKDSAKKAAGSALAAAEDAAGRALLAVSPLIAPDQQKGGRTKRVTQNRLMLAAYGASLASLFVKSTPLHVGLGVLYTLFLGVHLYQHRRVL</sequence>
<dbReference type="Pfam" id="PF19991">
    <property type="entry name" value="HMA_2"/>
    <property type="match status" value="1"/>
</dbReference>
<evidence type="ECO:0000313" key="3">
    <source>
        <dbReference type="Proteomes" id="UP000430564"/>
    </source>
</evidence>
<dbReference type="SUPFAM" id="SSF55008">
    <property type="entry name" value="HMA, heavy metal-associated domain"/>
    <property type="match status" value="1"/>
</dbReference>
<comment type="caution">
    <text evidence="2">The sequence shown here is derived from an EMBL/GenBank/DDBJ whole genome shotgun (WGS) entry which is preliminary data.</text>
</comment>
<organism evidence="2 3">
    <name type="scientific">Sutterella seckii</name>
    <dbReference type="NCBI Taxonomy" id="1944635"/>
    <lineage>
        <taxon>Bacteria</taxon>
        <taxon>Pseudomonadati</taxon>
        <taxon>Pseudomonadota</taxon>
        <taxon>Betaproteobacteria</taxon>
        <taxon>Burkholderiales</taxon>
        <taxon>Sutterellaceae</taxon>
        <taxon>Sutterella</taxon>
    </lineage>
</organism>
<dbReference type="RefSeq" id="WP_152158936.1">
    <property type="nucleotide sequence ID" value="NZ_WEHX01000090.1"/>
</dbReference>
<reference evidence="2 3" key="1">
    <citation type="submission" date="2019-10" db="EMBL/GenBank/DDBJ databases">
        <title>Genome diversity of Sutterella seckii.</title>
        <authorList>
            <person name="Chaplin A.V."/>
            <person name="Sokolova S.R."/>
            <person name="Mosin K.A."/>
            <person name="Ivanova E.L."/>
            <person name="Kochetkova T.O."/>
            <person name="Goltsov A.Y."/>
            <person name="Trofimov D.Y."/>
            <person name="Efimov B.A."/>
        </authorList>
    </citation>
    <scope>NUCLEOTIDE SEQUENCE [LARGE SCALE GENOMIC DNA]</scope>
    <source>
        <strain evidence="2 3">ASD393</strain>
    </source>
</reference>
<dbReference type="AlphaFoldDB" id="A0A6I1EVQ8"/>